<organism evidence="5">
    <name type="scientific">Micromonas pusilla (strain CCMP1545)</name>
    <name type="common">Picoplanktonic green alga</name>
    <dbReference type="NCBI Taxonomy" id="564608"/>
    <lineage>
        <taxon>Eukaryota</taxon>
        <taxon>Viridiplantae</taxon>
        <taxon>Chlorophyta</taxon>
        <taxon>Mamiellophyceae</taxon>
        <taxon>Mamiellales</taxon>
        <taxon>Mamiellaceae</taxon>
        <taxon>Micromonas</taxon>
    </lineage>
</organism>
<evidence type="ECO:0000256" key="2">
    <source>
        <dbReference type="SAM" id="MobiDB-lite"/>
    </source>
</evidence>
<dbReference type="Gene3D" id="3.50.50.60">
    <property type="entry name" value="FAD/NAD(P)-binding domain"/>
    <property type="match status" value="2"/>
</dbReference>
<dbReference type="GeneID" id="9683684"/>
<reference evidence="4 5" key="1">
    <citation type="journal article" date="2009" name="Science">
        <title>Green evolution and dynamic adaptations revealed by genomes of the marine picoeukaryotes Micromonas.</title>
        <authorList>
            <person name="Worden A.Z."/>
            <person name="Lee J.H."/>
            <person name="Mock T."/>
            <person name="Rouze P."/>
            <person name="Simmons M.P."/>
            <person name="Aerts A.L."/>
            <person name="Allen A.E."/>
            <person name="Cuvelier M.L."/>
            <person name="Derelle E."/>
            <person name="Everett M.V."/>
            <person name="Foulon E."/>
            <person name="Grimwood J."/>
            <person name="Gundlach H."/>
            <person name="Henrissat B."/>
            <person name="Napoli C."/>
            <person name="McDonald S.M."/>
            <person name="Parker M.S."/>
            <person name="Rombauts S."/>
            <person name="Salamov A."/>
            <person name="Von Dassow P."/>
            <person name="Badger J.H."/>
            <person name="Coutinho P.M."/>
            <person name="Demir E."/>
            <person name="Dubchak I."/>
            <person name="Gentemann C."/>
            <person name="Eikrem W."/>
            <person name="Gready J.E."/>
            <person name="John U."/>
            <person name="Lanier W."/>
            <person name="Lindquist E.A."/>
            <person name="Lucas S."/>
            <person name="Mayer K.F."/>
            <person name="Moreau H."/>
            <person name="Not F."/>
            <person name="Otillar R."/>
            <person name="Panaud O."/>
            <person name="Pangilinan J."/>
            <person name="Paulsen I."/>
            <person name="Piegu B."/>
            <person name="Poliakov A."/>
            <person name="Robbens S."/>
            <person name="Schmutz J."/>
            <person name="Toulza E."/>
            <person name="Wyss T."/>
            <person name="Zelensky A."/>
            <person name="Zhou K."/>
            <person name="Armbrust E.V."/>
            <person name="Bhattacharya D."/>
            <person name="Goodenough U.W."/>
            <person name="Van de Peer Y."/>
            <person name="Grigoriev I.V."/>
        </authorList>
    </citation>
    <scope>NUCLEOTIDE SEQUENCE [LARGE SCALE GENOMIC DNA]</scope>
    <source>
        <strain evidence="4 5">CCMP1545</strain>
    </source>
</reference>
<dbReference type="Gene3D" id="3.30.9.10">
    <property type="entry name" value="D-Amino Acid Oxidase, subunit A, domain 2"/>
    <property type="match status" value="1"/>
</dbReference>
<dbReference type="GO" id="GO:0016491">
    <property type="term" value="F:oxidoreductase activity"/>
    <property type="evidence" value="ECO:0007669"/>
    <property type="project" value="UniProtKB-KW"/>
</dbReference>
<gene>
    <name evidence="4" type="ORF">MICPUCDRAFT_57533</name>
</gene>
<dbReference type="OrthoDB" id="498204at2759"/>
<dbReference type="RefSeq" id="XP_003057872.1">
    <property type="nucleotide sequence ID" value="XM_003057826.1"/>
</dbReference>
<dbReference type="STRING" id="564608.C1MR56"/>
<dbReference type="OMA" id="VIPYAFP"/>
<keyword evidence="5" id="KW-1185">Reference proteome</keyword>
<dbReference type="PANTHER" id="PTHR13847:SF289">
    <property type="entry name" value="GLYCINE OXIDASE"/>
    <property type="match status" value="1"/>
</dbReference>
<dbReference type="GO" id="GO:0005737">
    <property type="term" value="C:cytoplasm"/>
    <property type="evidence" value="ECO:0007669"/>
    <property type="project" value="TreeGrafter"/>
</dbReference>
<name>C1MR56_MICPC</name>
<feature type="domain" description="FAD dependent oxidoreductase" evidence="3">
    <location>
        <begin position="11"/>
        <end position="460"/>
    </location>
</feature>
<evidence type="ECO:0000313" key="4">
    <source>
        <dbReference type="EMBL" id="EEH57823.1"/>
    </source>
</evidence>
<feature type="region of interest" description="Disordered" evidence="2">
    <location>
        <begin position="324"/>
        <end position="350"/>
    </location>
</feature>
<dbReference type="Proteomes" id="UP000001876">
    <property type="component" value="Unassembled WGS sequence"/>
</dbReference>
<keyword evidence="1" id="KW-0560">Oxidoreductase</keyword>
<proteinExistence type="predicted"/>
<protein>
    <submittedName>
        <fullName evidence="4">Predicted protein</fullName>
    </submittedName>
</protein>
<dbReference type="KEGG" id="mpp:MICPUCDRAFT_57533"/>
<accession>C1MR56</accession>
<evidence type="ECO:0000259" key="3">
    <source>
        <dbReference type="Pfam" id="PF01266"/>
    </source>
</evidence>
<dbReference type="InterPro" id="IPR036188">
    <property type="entry name" value="FAD/NAD-bd_sf"/>
</dbReference>
<dbReference type="AlphaFoldDB" id="C1MR56"/>
<evidence type="ECO:0000313" key="5">
    <source>
        <dbReference type="Proteomes" id="UP000001876"/>
    </source>
</evidence>
<dbReference type="InterPro" id="IPR006076">
    <property type="entry name" value="FAD-dep_OxRdtase"/>
</dbReference>
<dbReference type="Pfam" id="PF01266">
    <property type="entry name" value="DAO"/>
    <property type="match status" value="1"/>
</dbReference>
<evidence type="ECO:0000256" key="1">
    <source>
        <dbReference type="ARBA" id="ARBA00023002"/>
    </source>
</evidence>
<sequence>MAAAVGTARQAAVVGGGFVGISCALHLQRVGFDVTVFEAGDAVAGTHAASNGNAGTFAAYANTPMAKPGIWKDLPKMLMNPDGAFKLAPTSHLLRMLPWGLGVLDASRELEWRKNALALGTLLRDAQEGYDIAWAHAGVDVDAAMGAHAPTTASRGDAFASRNGYLILHKDATSSGVAATARLRRDGLGPSLRMETLDQSAIKELEPSLSDDVTRGGAHWFPDAWFARDPAALLLAMTDGFRRRGGDVRVGAAEGTVTSLTRAPRGRRVNDRVRVNVARGDGRRDFDVDVAVVAAGAHSAGLAAACGDVVPLDTERGYHVQFNNAASTSVTDSDSDSDSTPPRPLRRPVCSPEGGFILTPMSHGLRAAGLVELGGDRAGATRARFEQLERGTRALLSDAAARELGPRDARRDWLGFRPTLPDSLPVIGPASGMDGVLYAFGHQHVGFTLGGVTGKVVAELAAGRALSVDLSPFRADRFKTKAWWRPFA</sequence>
<dbReference type="EMBL" id="GG663738">
    <property type="protein sequence ID" value="EEH57823.1"/>
    <property type="molecule type" value="Genomic_DNA"/>
</dbReference>
<dbReference type="PANTHER" id="PTHR13847">
    <property type="entry name" value="SARCOSINE DEHYDROGENASE-RELATED"/>
    <property type="match status" value="1"/>
</dbReference>
<dbReference type="SUPFAM" id="SSF51905">
    <property type="entry name" value="FAD/NAD(P)-binding domain"/>
    <property type="match status" value="1"/>
</dbReference>